<feature type="compositionally biased region" description="Basic residues" evidence="2">
    <location>
        <begin position="195"/>
        <end position="209"/>
    </location>
</feature>
<dbReference type="Gene3D" id="1.20.1390.10">
    <property type="entry name" value="PWI domain"/>
    <property type="match status" value="1"/>
</dbReference>
<evidence type="ECO:0000313" key="4">
    <source>
        <dbReference type="EMBL" id="KAJ4772264.1"/>
    </source>
</evidence>
<feature type="region of interest" description="Disordered" evidence="2">
    <location>
        <begin position="277"/>
        <end position="341"/>
    </location>
</feature>
<dbReference type="EMBL" id="JAMFTS010000003">
    <property type="protein sequence ID" value="KAJ4772264.1"/>
    <property type="molecule type" value="Genomic_DNA"/>
</dbReference>
<dbReference type="GO" id="GO:0008143">
    <property type="term" value="F:poly(A) binding"/>
    <property type="evidence" value="ECO:0007669"/>
    <property type="project" value="InterPro"/>
</dbReference>
<dbReference type="SUPFAM" id="SSF54928">
    <property type="entry name" value="RNA-binding domain, RBD"/>
    <property type="match status" value="1"/>
</dbReference>
<evidence type="ECO:0000313" key="5">
    <source>
        <dbReference type="Proteomes" id="UP001140206"/>
    </source>
</evidence>
<dbReference type="AlphaFoldDB" id="A0AAV8DWE5"/>
<dbReference type="InterPro" id="IPR040366">
    <property type="entry name" value="Nab2/ZC3H14"/>
</dbReference>
<dbReference type="PANTHER" id="PTHR14738:SF32">
    <property type="entry name" value="RNA BINDING (RRM_RBD_RNP MOTIFS) FAMILY PROTEIN"/>
    <property type="match status" value="1"/>
</dbReference>
<name>A0AAV8DWE5_9POAL</name>
<dbReference type="PROSITE" id="PS50102">
    <property type="entry name" value="RRM"/>
    <property type="match status" value="1"/>
</dbReference>
<feature type="region of interest" description="Disordered" evidence="2">
    <location>
        <begin position="185"/>
        <end position="259"/>
    </location>
</feature>
<dbReference type="InterPro" id="IPR035979">
    <property type="entry name" value="RBD_domain_sf"/>
</dbReference>
<dbReference type="PANTHER" id="PTHR14738">
    <property type="entry name" value="ZINC FINGER CCCH DOMAIN-CONTAINING PROTEIN 14"/>
    <property type="match status" value="1"/>
</dbReference>
<feature type="compositionally biased region" description="Pro residues" evidence="2">
    <location>
        <begin position="98"/>
        <end position="107"/>
    </location>
</feature>
<sequence>MVSSEENGNENMKLTAEASGEAARALKGRIWEKLKEMIGGDYLDEDETLVEYVMVLLRNGRRKADAAGELRVFLGDDDSRAFVEWLWDHLSSNLPIYCPLPPPPSVPPTSKRGRRDHDSEPDAKANDHDKEKKTKRQKIVWDKDKDKDTKMRPTDARDPPRETERDMFPLRSVVTSVLNPAAAAHQYQSDNAKQPHSRRRKPLRQHHPQPSKGDLASRPAVDAPRRLLQSAVRDAVKPMRHLSYATTQPEPQPPSMNRLRSVLSAPSSEFLQGRDEFKQDVKEQEEEQQHMYSTSPSPRPAQGPRPVIPAPRSSVFDRLGLSRGGAENSHPEFEDKYSSDSASDKDSYEMVEYSVAQVVHTAPCIIFIFLCACIISIPCYLLFKLCLQDKETEVVSKKVPGAPASRFASKPSKILNISVNVNTWKSPDMVQETHSFSLQNNQVSKTENPEAAVPAMVQNVPTRTQTPVASRSLEDPDCRTLFVSNVHFGATKDALSRHFNKFGAVLKVIILTDVNTGQPTGSAYVEFLQKESTEAALSLNGTSFMSRILKVVRKNPQEAGPIPGPGWGPSRGAHIGSLPTLPIARPPYMMRGRAPVRGGIARSMQWRRGGQPSDASTAAVAVRSFTYTRVPSKAPGQS</sequence>
<comment type="caution">
    <text evidence="4">The sequence shown here is derived from an EMBL/GenBank/DDBJ whole genome shotgun (WGS) entry which is preliminary data.</text>
</comment>
<feature type="compositionally biased region" description="Pro residues" evidence="2">
    <location>
        <begin position="297"/>
        <end position="309"/>
    </location>
</feature>
<evidence type="ECO:0000256" key="2">
    <source>
        <dbReference type="SAM" id="MobiDB-lite"/>
    </source>
</evidence>
<reference evidence="4" key="1">
    <citation type="submission" date="2022-08" db="EMBL/GenBank/DDBJ databases">
        <authorList>
            <person name="Marques A."/>
        </authorList>
    </citation>
    <scope>NUCLEOTIDE SEQUENCE</scope>
    <source>
        <strain evidence="4">RhyPub2mFocal</strain>
        <tissue evidence="4">Leaves</tissue>
    </source>
</reference>
<dbReference type="Pfam" id="PF01480">
    <property type="entry name" value="PWI"/>
    <property type="match status" value="1"/>
</dbReference>
<feature type="compositionally biased region" description="Basic and acidic residues" evidence="2">
    <location>
        <begin position="329"/>
        <end position="341"/>
    </location>
</feature>
<accession>A0AAV8DWE5</accession>
<proteinExistence type="predicted"/>
<evidence type="ECO:0000259" key="3">
    <source>
        <dbReference type="PROSITE" id="PS50102"/>
    </source>
</evidence>
<feature type="domain" description="RRM" evidence="3">
    <location>
        <begin position="479"/>
        <end position="556"/>
    </location>
</feature>
<dbReference type="SMART" id="SM00360">
    <property type="entry name" value="RRM"/>
    <property type="match status" value="1"/>
</dbReference>
<protein>
    <submittedName>
        <fullName evidence="4">Polyadenylate-binding protein 2</fullName>
    </submittedName>
</protein>
<dbReference type="Gene3D" id="3.30.70.330">
    <property type="match status" value="1"/>
</dbReference>
<evidence type="ECO:0000256" key="1">
    <source>
        <dbReference type="PROSITE-ProRule" id="PRU00176"/>
    </source>
</evidence>
<dbReference type="GO" id="GO:0005634">
    <property type="term" value="C:nucleus"/>
    <property type="evidence" value="ECO:0007669"/>
    <property type="project" value="TreeGrafter"/>
</dbReference>
<feature type="region of interest" description="Disordered" evidence="2">
    <location>
        <begin position="96"/>
        <end position="169"/>
    </location>
</feature>
<organism evidence="4 5">
    <name type="scientific">Rhynchospora pubera</name>
    <dbReference type="NCBI Taxonomy" id="906938"/>
    <lineage>
        <taxon>Eukaryota</taxon>
        <taxon>Viridiplantae</taxon>
        <taxon>Streptophyta</taxon>
        <taxon>Embryophyta</taxon>
        <taxon>Tracheophyta</taxon>
        <taxon>Spermatophyta</taxon>
        <taxon>Magnoliopsida</taxon>
        <taxon>Liliopsida</taxon>
        <taxon>Poales</taxon>
        <taxon>Cyperaceae</taxon>
        <taxon>Cyperoideae</taxon>
        <taxon>Rhynchosporeae</taxon>
        <taxon>Rhynchospora</taxon>
    </lineage>
</organism>
<dbReference type="InterPro" id="IPR002483">
    <property type="entry name" value="PWI_dom"/>
</dbReference>
<gene>
    <name evidence="4" type="ORF">LUZ62_056521</name>
</gene>
<keyword evidence="5" id="KW-1185">Reference proteome</keyword>
<dbReference type="Proteomes" id="UP001140206">
    <property type="component" value="Chromosome 3"/>
</dbReference>
<feature type="compositionally biased region" description="Basic and acidic residues" evidence="2">
    <location>
        <begin position="115"/>
        <end position="132"/>
    </location>
</feature>
<dbReference type="GO" id="GO:0043488">
    <property type="term" value="P:regulation of mRNA stability"/>
    <property type="evidence" value="ECO:0007669"/>
    <property type="project" value="InterPro"/>
</dbReference>
<keyword evidence="1" id="KW-0694">RNA-binding</keyword>
<dbReference type="GO" id="GO:0005737">
    <property type="term" value="C:cytoplasm"/>
    <property type="evidence" value="ECO:0007669"/>
    <property type="project" value="TreeGrafter"/>
</dbReference>
<dbReference type="InterPro" id="IPR012677">
    <property type="entry name" value="Nucleotide-bd_a/b_plait_sf"/>
</dbReference>
<feature type="compositionally biased region" description="Basic and acidic residues" evidence="2">
    <location>
        <begin position="139"/>
        <end position="168"/>
    </location>
</feature>
<dbReference type="InterPro" id="IPR000504">
    <property type="entry name" value="RRM_dom"/>
</dbReference>
<dbReference type="Pfam" id="PF00076">
    <property type="entry name" value="RRM_1"/>
    <property type="match status" value="1"/>
</dbReference>